<comment type="subcellular location">
    <subcellularLocation>
        <location evidence="1">Membrane</location>
        <topology evidence="1">Multi-pass membrane protein</topology>
    </subcellularLocation>
</comment>
<feature type="transmembrane region" description="Helical" evidence="6">
    <location>
        <begin position="973"/>
        <end position="991"/>
    </location>
</feature>
<evidence type="ECO:0000256" key="6">
    <source>
        <dbReference type="SAM" id="Phobius"/>
    </source>
</evidence>
<evidence type="ECO:0000313" key="7">
    <source>
        <dbReference type="EMBL" id="OEL33755.1"/>
    </source>
</evidence>
<comment type="caution">
    <text evidence="7">The sequence shown here is derived from an EMBL/GenBank/DDBJ whole genome shotgun (WGS) entry which is preliminary data.</text>
</comment>
<feature type="transmembrane region" description="Helical" evidence="6">
    <location>
        <begin position="536"/>
        <end position="557"/>
    </location>
</feature>
<feature type="transmembrane region" description="Helical" evidence="6">
    <location>
        <begin position="487"/>
        <end position="505"/>
    </location>
</feature>
<gene>
    <name evidence="7" type="ORF">BAE44_0005230</name>
</gene>
<protein>
    <submittedName>
        <fullName evidence="7">Protein NRT1/ PTR FAMILY 4.3</fullName>
    </submittedName>
</protein>
<dbReference type="OrthoDB" id="8904098at2759"/>
<accession>A0A1E5W8R7</accession>
<keyword evidence="8" id="KW-1185">Reference proteome</keyword>
<feature type="transmembrane region" description="Helical" evidence="6">
    <location>
        <begin position="418"/>
        <end position="436"/>
    </location>
</feature>
<feature type="transmembrane region" description="Helical" evidence="6">
    <location>
        <begin position="1605"/>
        <end position="1630"/>
    </location>
</feature>
<evidence type="ECO:0000256" key="4">
    <source>
        <dbReference type="ARBA" id="ARBA00022989"/>
    </source>
</evidence>
<feature type="transmembrane region" description="Helical" evidence="6">
    <location>
        <begin position="1912"/>
        <end position="1932"/>
    </location>
</feature>
<feature type="transmembrane region" description="Helical" evidence="6">
    <location>
        <begin position="1463"/>
        <end position="1480"/>
    </location>
</feature>
<dbReference type="GO" id="GO:0022857">
    <property type="term" value="F:transmembrane transporter activity"/>
    <property type="evidence" value="ECO:0007669"/>
    <property type="project" value="InterPro"/>
</dbReference>
<feature type="transmembrane region" description="Helical" evidence="6">
    <location>
        <begin position="796"/>
        <end position="814"/>
    </location>
</feature>
<evidence type="ECO:0000256" key="2">
    <source>
        <dbReference type="ARBA" id="ARBA00005982"/>
    </source>
</evidence>
<reference evidence="7 8" key="1">
    <citation type="submission" date="2016-09" db="EMBL/GenBank/DDBJ databases">
        <title>The draft genome of Dichanthelium oligosanthes: A C3 panicoid grass species.</title>
        <authorList>
            <person name="Studer A.J."/>
            <person name="Schnable J.C."/>
            <person name="Brutnell T.P."/>
        </authorList>
    </citation>
    <scope>NUCLEOTIDE SEQUENCE [LARGE SCALE GENOMIC DNA]</scope>
    <source>
        <strain evidence="8">cv. Kellogg 1175</strain>
        <tissue evidence="7">Leaf</tissue>
    </source>
</reference>
<feature type="transmembrane region" description="Helical" evidence="6">
    <location>
        <begin position="1487"/>
        <end position="1509"/>
    </location>
</feature>
<feature type="transmembrane region" description="Helical" evidence="6">
    <location>
        <begin position="1754"/>
        <end position="1774"/>
    </location>
</feature>
<dbReference type="FunFam" id="1.20.1250.20:FF:000331">
    <property type="entry name" value="Protein NRT1/ PTR FAMILY 4.2"/>
    <property type="match status" value="3"/>
</dbReference>
<dbReference type="PANTHER" id="PTHR11654">
    <property type="entry name" value="OLIGOPEPTIDE TRANSPORTER-RELATED"/>
    <property type="match status" value="1"/>
</dbReference>
<feature type="transmembrane region" description="Helical" evidence="6">
    <location>
        <begin position="933"/>
        <end position="953"/>
    </location>
</feature>
<feature type="transmembrane region" description="Helical" evidence="6">
    <location>
        <begin position="756"/>
        <end position="776"/>
    </location>
</feature>
<keyword evidence="3 6" id="KW-0812">Transmembrane</keyword>
<dbReference type="Proteomes" id="UP000095767">
    <property type="component" value="Unassembled WGS sequence"/>
</dbReference>
<feature type="transmembrane region" description="Helical" evidence="6">
    <location>
        <begin position="266"/>
        <end position="287"/>
    </location>
</feature>
<feature type="transmembrane region" description="Helical" evidence="6">
    <location>
        <begin position="826"/>
        <end position="848"/>
    </location>
</feature>
<evidence type="ECO:0000256" key="3">
    <source>
        <dbReference type="ARBA" id="ARBA00022692"/>
    </source>
</evidence>
<feature type="transmembrane region" description="Helical" evidence="6">
    <location>
        <begin position="376"/>
        <end position="398"/>
    </location>
</feature>
<organism evidence="7 8">
    <name type="scientific">Dichanthelium oligosanthes</name>
    <dbReference type="NCBI Taxonomy" id="888268"/>
    <lineage>
        <taxon>Eukaryota</taxon>
        <taxon>Viridiplantae</taxon>
        <taxon>Streptophyta</taxon>
        <taxon>Embryophyta</taxon>
        <taxon>Tracheophyta</taxon>
        <taxon>Spermatophyta</taxon>
        <taxon>Magnoliopsida</taxon>
        <taxon>Liliopsida</taxon>
        <taxon>Poales</taxon>
        <taxon>Poaceae</taxon>
        <taxon>PACMAD clade</taxon>
        <taxon>Panicoideae</taxon>
        <taxon>Panicodae</taxon>
        <taxon>Paniceae</taxon>
        <taxon>Dichantheliinae</taxon>
        <taxon>Dichanthelium</taxon>
    </lineage>
</organism>
<proteinExistence type="inferred from homology"/>
<comment type="similarity">
    <text evidence="2">Belongs to the major facilitator superfamily. Proton-dependent oligopeptide transporter (POT/PTR) (TC 2.A.17) family.</text>
</comment>
<feature type="transmembrane region" description="Helical" evidence="6">
    <location>
        <begin position="226"/>
        <end position="246"/>
    </location>
</feature>
<feature type="transmembrane region" description="Helical" evidence="6">
    <location>
        <begin position="93"/>
        <end position="112"/>
    </location>
</feature>
<feature type="transmembrane region" description="Helical" evidence="6">
    <location>
        <begin position="1835"/>
        <end position="1853"/>
    </location>
</feature>
<evidence type="ECO:0000256" key="1">
    <source>
        <dbReference type="ARBA" id="ARBA00004141"/>
    </source>
</evidence>
<dbReference type="EMBL" id="LWDX02017746">
    <property type="protein sequence ID" value="OEL33755.1"/>
    <property type="molecule type" value="Genomic_DNA"/>
</dbReference>
<dbReference type="Gene3D" id="1.20.1250.20">
    <property type="entry name" value="MFS general substrate transporter like domains"/>
    <property type="match status" value="4"/>
</dbReference>
<feature type="transmembrane region" description="Helical" evidence="6">
    <location>
        <begin position="1425"/>
        <end position="1443"/>
    </location>
</feature>
<feature type="transmembrane region" description="Helical" evidence="6">
    <location>
        <begin position="1118"/>
        <end position="1143"/>
    </location>
</feature>
<feature type="transmembrane region" description="Helical" evidence="6">
    <location>
        <begin position="873"/>
        <end position="892"/>
    </location>
</feature>
<dbReference type="GO" id="GO:0016020">
    <property type="term" value="C:membrane"/>
    <property type="evidence" value="ECO:0007669"/>
    <property type="project" value="UniProtKB-SubCell"/>
</dbReference>
<feature type="transmembrane region" description="Helical" evidence="6">
    <location>
        <begin position="1713"/>
        <end position="1734"/>
    </location>
</feature>
<dbReference type="Pfam" id="PF00854">
    <property type="entry name" value="PTR2"/>
    <property type="match status" value="4"/>
</dbReference>
<feature type="transmembrane region" description="Helical" evidence="6">
    <location>
        <begin position="183"/>
        <end position="205"/>
    </location>
</feature>
<feature type="transmembrane region" description="Helical" evidence="6">
    <location>
        <begin position="62"/>
        <end position="81"/>
    </location>
</feature>
<dbReference type="SUPFAM" id="SSF103473">
    <property type="entry name" value="MFS general substrate transporter"/>
    <property type="match status" value="3"/>
</dbReference>
<dbReference type="InterPro" id="IPR036259">
    <property type="entry name" value="MFS_trans_sf"/>
</dbReference>
<keyword evidence="5 6" id="KW-0472">Membrane</keyword>
<feature type="transmembrane region" description="Helical" evidence="6">
    <location>
        <begin position="563"/>
        <end position="588"/>
    </location>
</feature>
<feature type="transmembrane region" description="Helical" evidence="6">
    <location>
        <begin position="1091"/>
        <end position="1112"/>
    </location>
</feature>
<feature type="transmembrane region" description="Helical" evidence="6">
    <location>
        <begin position="1267"/>
        <end position="1287"/>
    </location>
</feature>
<feature type="transmembrane region" description="Helical" evidence="6">
    <location>
        <begin position="1577"/>
        <end position="1599"/>
    </location>
</feature>
<keyword evidence="4 6" id="KW-1133">Transmembrane helix</keyword>
<feature type="transmembrane region" description="Helical" evidence="6">
    <location>
        <begin position="1307"/>
        <end position="1328"/>
    </location>
</feature>
<feature type="transmembrane region" description="Helical" evidence="6">
    <location>
        <begin position="1380"/>
        <end position="1400"/>
    </location>
</feature>
<feature type="transmembrane region" description="Helical" evidence="6">
    <location>
        <begin position="1340"/>
        <end position="1360"/>
    </location>
</feature>
<feature type="transmembrane region" description="Helical" evidence="6">
    <location>
        <begin position="1865"/>
        <end position="1884"/>
    </location>
</feature>
<sequence length="1954" mass="217301">MQKPSGSLLARTLQVIVASSQKRQAAITNAIALQETGQADCVEKSGTTHCEETKATIQMLPIFISCLFIYLPFTLMMTLTIQVGSTMDRGAGVIQIPSASLIVIPVAFHMLMEPCYSYSRILAPWLRKITGLSHSFTPLQRIGAGSVCGTAAACVATLVETKRLEVAEQHRLISTETDVPMSIFWLGIQFFLLSIMDTASFGGLIEFINSEAPPTMKSLAPAVQSFLAGLAAWSCCAFIQLVNWATRHGEGGRGWLDGTNFNRTRLDHFFLLLAAFELVALINYTFWARQYTRKLQRIICNKKLIYAGSMLRKESVQFIFCWLDFRTSVHRQLSRGRRKFSVVPWRLEVLWTGEEASSRERHASWMKCILIFKLPLLHRFPLTVLTVVTSMVNIPILLNLVTYLQGTMHMGVSGSATTVTNFVGATSGFALIGAFLSDSYITRSRTILLFGPLEFLGFGLLALQAYIPSLHPPPCNIEAELSNCKEVHGWNATLFYAALYISAFGEGCMRACLPSLGADQFDHEDPFESRQQSSFFNWYTFGISFGGFVGLIFLVWLENYKGWDIGFGLCAILILLGLLVVAAGLPFYRNQIPEGSPLTRILQVLVVAFRNRRFELPEELEEAQESSAERDSTKVLSQTSQTNILRFLDKACINHGKEGAWSLCSMTKVEETKIVLRMLPLFVSSMIGYVSNPIILTFTVQQGSMTNTRLGKIHVSPATLFIIPITFQMVMLAVYDRFIVPFLRRRTGYVSGITHLQRIGVGFASMILASVIAAVVERKRKEAAVQMSLFWLTPQFFLLGVSDVTSFPGLLEFFNSEAPRGMKSIATALFWCEIGLASLLATFLVQAVNSATRHGHKGGWLDGTSLNNSHLDLFYWVVVVVGSLGFLNYLYWAKNRQTVLKREKAKSWTMAIGGFVDWRGNPINRGLHGGVRAAWFIYFLTVVANIVNVPNMLNMVTYLHGTMHMGVSSSATTVTNVLGATAGFALIGAFLSDSYITRSRTILLFGPLEFLGYGLLALQAYLPSVRPPPCNIEGEPSNCKEVHGWNATLLYAALYISALGDGCMRACMPSLGADQFDHEDPSESHQQSSFFNWYTFGISFGGFIGLILIVWLENDKGWDIGFGLCAILILLGLLVVAVGLPFYRNQIPEGSPLTRILQVLVVAFRNRSLELPEKLEEAQESSAEPGSIEVLPKTKSLKFLDKACINRGKDGAWLLCSTTKVEETKIVLRVLPLFVSSMIGYVSNPILFTFTVQQGGMTNTRLGKIRVSPATLFIIPTIFQMVMLPIYDQFLVPFLSKRTGYVSGITHLQRVGIGFASIIFASVIAAVVERKRKEAAVPMSLFWLTPQFFLLGVSDVTSFPGLLEFFNSEAPRGMKSIAAALFWCVLGLSSLLATFLVQIVNRATRHGNRGGWLEATSLNNSRLDLFYLVVAVVGLLAFLNYLYWAKRHNQVKLLLFFETLDGFTLTSQIIKLGMLFYTAFLSDYVQYLLFMIKYVFMQGYGLLALQAYLPSLHPPSCDIEDELSNCKEVHGWNATLLYVALYIIAFGEGCIRACLPSLGADQFDHEDPTESRQQSSFFNWFTFGISFGGLIGLILIVWLDNYKGWDIGLGFCAILILLGLIVIATGLPFYRNQVPEGSPLTRILQVLVVAFRNRRLELPEKLEEAEEISAGPSTIAVISQTNNLKFLDKSCINSGKDGAWSCCSAAKVEETKIVLHMLPLFISSMIGYVSNPIILTFTVQQGSMTNTRLGKIHISPATLFVIPITFQTVMLAVYDRFIVPFLRRRTGYASGITHLQRVSLGFVSMILASVIAAVIERKRKEADVQMSLFWLAPQFFLLGLSDVTSFPGLLEFFNSEAPRGMKSIATALFWCEVGFASLLATLLVKAVNRATRHGHHGGWLEGTSLNNSRLDLFYWVVAVVGFLAFLNYLYWAKKYVYRQDPRIPDEPSVDQDSP</sequence>
<feature type="transmembrane region" description="Helical" evidence="6">
    <location>
        <begin position="448"/>
        <end position="467"/>
    </location>
</feature>
<feature type="transmembrane region" description="Helical" evidence="6">
    <location>
        <begin position="674"/>
        <end position="695"/>
    </location>
</feature>
<feature type="transmembrane region" description="Helical" evidence="6">
    <location>
        <begin position="1003"/>
        <end position="1022"/>
    </location>
</feature>
<dbReference type="InterPro" id="IPR000109">
    <property type="entry name" value="POT_fam"/>
</dbReference>
<evidence type="ECO:0000313" key="8">
    <source>
        <dbReference type="Proteomes" id="UP000095767"/>
    </source>
</evidence>
<feature type="transmembrane region" description="Helical" evidence="6">
    <location>
        <begin position="1795"/>
        <end position="1815"/>
    </location>
</feature>
<evidence type="ECO:0000256" key="5">
    <source>
        <dbReference type="ARBA" id="ARBA00023136"/>
    </source>
</evidence>
<feature type="transmembrane region" description="Helical" evidence="6">
    <location>
        <begin position="715"/>
        <end position="735"/>
    </location>
</feature>
<name>A0A1E5W8R7_9POAL</name>